<feature type="binding site" evidence="10">
    <location>
        <begin position="340"/>
        <end position="347"/>
    </location>
    <ligand>
        <name>GTP</name>
        <dbReference type="ChEBI" id="CHEBI:37565"/>
    </ligand>
</feature>
<keyword evidence="7 10" id="KW-0648">Protein biosynthesis</keyword>
<reference evidence="14" key="1">
    <citation type="journal article" date="2019" name="Front. Microbiol.">
        <title>Genomic features of Rickettsia heilongjiangensis revealed by intraspecies comparison and detailed comparison with Rickettsia japonica.</title>
        <authorList>
            <person name="Kasama K."/>
            <person name="Fujita H."/>
            <person name="Yamamoto S."/>
            <person name="Ooka T."/>
            <person name="Gotoh Y."/>
            <person name="Ogura Y."/>
            <person name="Ando S."/>
            <person name="Hayashi T."/>
        </authorList>
    </citation>
    <scope>NUCLEOTIDE SEQUENCE</scope>
    <source>
        <strain evidence="14">HCN-13</strain>
    </source>
</reference>
<dbReference type="InterPro" id="IPR005225">
    <property type="entry name" value="Small_GTP-bd"/>
</dbReference>
<comment type="function">
    <text evidence="9 10 11">One of the essential components for the initiation of protein synthesis. Protects formylmethionyl-tRNA from spontaneous hydrolysis and promotes its binding to the 30S ribosomal subunits. Also involved in the hydrolysis of GTP during the formation of the 70S ribosomal complex.</text>
</comment>
<evidence type="ECO:0000256" key="7">
    <source>
        <dbReference type="ARBA" id="ARBA00022917"/>
    </source>
</evidence>
<dbReference type="RefSeq" id="WP_014014461.1">
    <property type="nucleotide sequence ID" value="NZ_AP019862.1"/>
</dbReference>
<dbReference type="FunFam" id="2.40.30.10:FF:000008">
    <property type="entry name" value="Translation initiation factor IF-2"/>
    <property type="match status" value="1"/>
</dbReference>
<dbReference type="AlphaFoldDB" id="A0AAD1LSW0"/>
<dbReference type="Gene3D" id="2.40.30.10">
    <property type="entry name" value="Translation factors"/>
    <property type="match status" value="2"/>
</dbReference>
<dbReference type="InterPro" id="IPR009000">
    <property type="entry name" value="Transl_B-barrel_sf"/>
</dbReference>
<dbReference type="Gene3D" id="3.40.50.300">
    <property type="entry name" value="P-loop containing nucleotide triphosphate hydrolases"/>
    <property type="match status" value="1"/>
</dbReference>
<keyword evidence="6 10" id="KW-0547">Nucleotide-binding</keyword>
<keyword evidence="4 10" id="KW-0963">Cytoplasm</keyword>
<evidence type="ECO:0000259" key="13">
    <source>
        <dbReference type="PROSITE" id="PS51722"/>
    </source>
</evidence>
<dbReference type="InterPro" id="IPR027417">
    <property type="entry name" value="P-loop_NTPase"/>
</dbReference>
<dbReference type="PROSITE" id="PS51722">
    <property type="entry name" value="G_TR_2"/>
    <property type="match status" value="1"/>
</dbReference>
<dbReference type="SUPFAM" id="SSF50447">
    <property type="entry name" value="Translation proteins"/>
    <property type="match status" value="2"/>
</dbReference>
<keyword evidence="8 10" id="KW-0342">GTP-binding</keyword>
<dbReference type="PANTHER" id="PTHR43381">
    <property type="entry name" value="TRANSLATION INITIATION FACTOR IF-2-RELATED"/>
    <property type="match status" value="1"/>
</dbReference>
<dbReference type="FunFam" id="2.40.30.10:FF:000054">
    <property type="entry name" value="Translation initiation factor IF-2"/>
    <property type="match status" value="1"/>
</dbReference>
<dbReference type="InterPro" id="IPR036925">
    <property type="entry name" value="TIF_IF2_dom3_sf"/>
</dbReference>
<dbReference type="GO" id="GO:0005525">
    <property type="term" value="F:GTP binding"/>
    <property type="evidence" value="ECO:0007669"/>
    <property type="project" value="UniProtKB-KW"/>
</dbReference>
<evidence type="ECO:0000256" key="2">
    <source>
        <dbReference type="ARBA" id="ARBA00007733"/>
    </source>
</evidence>
<dbReference type="Gene3D" id="3.40.50.10050">
    <property type="entry name" value="Translation initiation factor IF- 2, domain 3"/>
    <property type="match status" value="1"/>
</dbReference>
<dbReference type="InterPro" id="IPR006847">
    <property type="entry name" value="IF2_N"/>
</dbReference>
<sequence>MTDNQEIKPKKLTLGNSKLSLNKSFDSLTGAQSFVNAKSKTLVEVRKSSTGSATTLSLNKERNSLDQTVIDANKEEFKRRLSILKKAAEQSQLNDPSKISTLSKLASINQSANSKIEPLETDKEVEQKQQNIEENKVEVSAKIVQDDEDIPSQIPKKKEETFVKSPLVGMRTRYGIESEKELDKTADSKIVAPKIKLEEPKKFKKADLFNMLSDDESGSGRTRTRSLASIKRAREKEKRKLVSQAPEKVYREVTIPEVIGVGDLANAMSERVADVIKELMKLGILANASQTIDADTAELVATNLGHTVKRVQESDVENVLISDDKVEDLRTRAPVVTVMGHVDHGKTSLLDALKSTDIAAGELGGITQHIGAYRVTLADGRAITFIDTPGHEAFSEMRSRGAKVTDIVIIVVAADDGIKTQTVEAINHAKAAGVPIIVAINKIDKPDIDIERVKNELYVHEIIGEEAGGDVMIVPISALKKINLDKLEEAILLIAEMQDLKANPFGSAAGVVIESKIEQGRGTLTTILVQRGTLRNSDIIIAGTAYGKVKKMTNDKGLEIVEATPSVPVEIQGLNEVPFAGDKFNIVQNEKQAKDIAEYRMRLAKEKKISIAPRSSLEDLFLKASGNSKIKELPLIIKGDVQGSVEAISGSLLKLPSDEIKLRILHSGVGPITESDVSLAHVSSAIIVGFNVRAGANALTAAEKEKVDIRYYSIIYHLIDDIKAIMSGMLDPIVREQYIGSAEIRKIFNITKVGKIAGSYVTKGIIKKGAGLRLLRDNVVIHEGKLKTLKRVKDEVKEVREGYECGIAFENYEDIREGDTVEVFELIQEQRQL</sequence>
<dbReference type="PANTHER" id="PTHR43381:SF5">
    <property type="entry name" value="TR-TYPE G DOMAIN-CONTAINING PROTEIN"/>
    <property type="match status" value="1"/>
</dbReference>
<feature type="domain" description="Tr-type G" evidence="13">
    <location>
        <begin position="331"/>
        <end position="501"/>
    </location>
</feature>
<dbReference type="HAMAP" id="MF_00100_B">
    <property type="entry name" value="IF_2_B"/>
    <property type="match status" value="1"/>
</dbReference>
<evidence type="ECO:0000256" key="1">
    <source>
        <dbReference type="ARBA" id="ARBA00004496"/>
    </source>
</evidence>
<dbReference type="InterPro" id="IPR023115">
    <property type="entry name" value="TIF_IF2_dom3"/>
</dbReference>
<dbReference type="GO" id="GO:0003743">
    <property type="term" value="F:translation initiation factor activity"/>
    <property type="evidence" value="ECO:0007669"/>
    <property type="project" value="UniProtKB-UniRule"/>
</dbReference>
<evidence type="ECO:0000256" key="12">
    <source>
        <dbReference type="RuleBase" id="RU000645"/>
    </source>
</evidence>
<dbReference type="InterPro" id="IPR004161">
    <property type="entry name" value="EFTu-like_2"/>
</dbReference>
<dbReference type="EMBL" id="AP019863">
    <property type="protein sequence ID" value="BBM92772.1"/>
    <property type="molecule type" value="Genomic_DNA"/>
</dbReference>
<dbReference type="FunFam" id="3.40.50.10050:FF:000001">
    <property type="entry name" value="Translation initiation factor IF-2"/>
    <property type="match status" value="1"/>
</dbReference>
<evidence type="ECO:0000256" key="9">
    <source>
        <dbReference type="ARBA" id="ARBA00025162"/>
    </source>
</evidence>
<dbReference type="InterPro" id="IPR044145">
    <property type="entry name" value="IF2_II"/>
</dbReference>
<proteinExistence type="inferred from homology"/>
<comment type="subcellular location">
    <subcellularLocation>
        <location evidence="1 10 12">Cytoplasm</location>
    </subcellularLocation>
</comment>
<dbReference type="Pfam" id="PF11987">
    <property type="entry name" value="IF-2"/>
    <property type="match status" value="1"/>
</dbReference>
<accession>A0AAD1LSW0</accession>
<dbReference type="Proteomes" id="UP000422519">
    <property type="component" value="Chromosome"/>
</dbReference>
<dbReference type="SUPFAM" id="SSF52156">
    <property type="entry name" value="Initiation factor IF2/eIF5b, domain 3"/>
    <property type="match status" value="1"/>
</dbReference>
<dbReference type="CDD" id="cd03692">
    <property type="entry name" value="mtIF2_IVc"/>
    <property type="match status" value="1"/>
</dbReference>
<dbReference type="GO" id="GO:0003924">
    <property type="term" value="F:GTPase activity"/>
    <property type="evidence" value="ECO:0007669"/>
    <property type="project" value="UniProtKB-UniRule"/>
</dbReference>
<dbReference type="CDD" id="cd03702">
    <property type="entry name" value="IF2_mtIF2_II"/>
    <property type="match status" value="1"/>
</dbReference>
<comment type="caution">
    <text evidence="10">Lacks conserved residue(s) required for the propagation of feature annotation.</text>
</comment>
<dbReference type="GO" id="GO:0005737">
    <property type="term" value="C:cytoplasm"/>
    <property type="evidence" value="ECO:0007669"/>
    <property type="project" value="UniProtKB-SubCell"/>
</dbReference>
<evidence type="ECO:0000256" key="6">
    <source>
        <dbReference type="ARBA" id="ARBA00022741"/>
    </source>
</evidence>
<dbReference type="SUPFAM" id="SSF52540">
    <property type="entry name" value="P-loop containing nucleoside triphosphate hydrolases"/>
    <property type="match status" value="1"/>
</dbReference>
<dbReference type="PROSITE" id="PS01176">
    <property type="entry name" value="IF2"/>
    <property type="match status" value="1"/>
</dbReference>
<organism evidence="14 15">
    <name type="scientific">Rickettsia conorii subsp. heilongjiangensis</name>
    <dbReference type="NCBI Taxonomy" id="226665"/>
    <lineage>
        <taxon>Bacteria</taxon>
        <taxon>Pseudomonadati</taxon>
        <taxon>Pseudomonadota</taxon>
        <taxon>Alphaproteobacteria</taxon>
        <taxon>Rickettsiales</taxon>
        <taxon>Rickettsiaceae</taxon>
        <taxon>Rickettsieae</taxon>
        <taxon>Rickettsia</taxon>
        <taxon>spotted fever group</taxon>
    </lineage>
</organism>
<dbReference type="CDD" id="cd01887">
    <property type="entry name" value="IF2_eIF5B"/>
    <property type="match status" value="1"/>
</dbReference>
<dbReference type="InterPro" id="IPR000795">
    <property type="entry name" value="T_Tr_GTP-bd_dom"/>
</dbReference>
<dbReference type="Pfam" id="PF03144">
    <property type="entry name" value="GTP_EFTU_D2"/>
    <property type="match status" value="1"/>
</dbReference>
<dbReference type="Pfam" id="PF04760">
    <property type="entry name" value="IF2_N"/>
    <property type="match status" value="1"/>
</dbReference>
<evidence type="ECO:0000256" key="11">
    <source>
        <dbReference type="RuleBase" id="RU000644"/>
    </source>
</evidence>
<evidence type="ECO:0000256" key="8">
    <source>
        <dbReference type="ARBA" id="ARBA00023134"/>
    </source>
</evidence>
<dbReference type="InterPro" id="IPR000178">
    <property type="entry name" value="TF_IF2_bacterial-like"/>
</dbReference>
<dbReference type="NCBIfam" id="TIGR00231">
    <property type="entry name" value="small_GTP"/>
    <property type="match status" value="1"/>
</dbReference>
<feature type="binding site" evidence="10">
    <location>
        <begin position="441"/>
        <end position="444"/>
    </location>
    <ligand>
        <name>GTP</name>
        <dbReference type="ChEBI" id="CHEBI:37565"/>
    </ligand>
</feature>
<dbReference type="InterPro" id="IPR053905">
    <property type="entry name" value="EF-G-like_DII"/>
</dbReference>
<protein>
    <recommendedName>
        <fullName evidence="3 10">Translation initiation factor IF-2</fullName>
    </recommendedName>
</protein>
<evidence type="ECO:0000256" key="5">
    <source>
        <dbReference type="ARBA" id="ARBA00022540"/>
    </source>
</evidence>
<evidence type="ECO:0000256" key="10">
    <source>
        <dbReference type="HAMAP-Rule" id="MF_00100"/>
    </source>
</evidence>
<name>A0AAD1LSW0_RICCR</name>
<evidence type="ECO:0000313" key="14">
    <source>
        <dbReference type="EMBL" id="BBM92772.1"/>
    </source>
</evidence>
<dbReference type="Pfam" id="PF00009">
    <property type="entry name" value="GTP_EFTU"/>
    <property type="match status" value="1"/>
</dbReference>
<evidence type="ECO:0000256" key="3">
    <source>
        <dbReference type="ARBA" id="ARBA00020675"/>
    </source>
</evidence>
<gene>
    <name evidence="10" type="primary">infB</name>
    <name evidence="14" type="ORF">RHHCN13_04165</name>
</gene>
<dbReference type="InterPro" id="IPR015760">
    <property type="entry name" value="TIF_IF2"/>
</dbReference>
<feature type="binding site" evidence="10">
    <location>
        <begin position="387"/>
        <end position="391"/>
    </location>
    <ligand>
        <name>GTP</name>
        <dbReference type="ChEBI" id="CHEBI:37565"/>
    </ligand>
</feature>
<evidence type="ECO:0000313" key="15">
    <source>
        <dbReference type="Proteomes" id="UP000422519"/>
    </source>
</evidence>
<dbReference type="Pfam" id="PF22042">
    <property type="entry name" value="EF-G_D2"/>
    <property type="match status" value="1"/>
</dbReference>
<evidence type="ECO:0000256" key="4">
    <source>
        <dbReference type="ARBA" id="ARBA00022490"/>
    </source>
</evidence>
<dbReference type="FunFam" id="3.40.50.300:FF:000019">
    <property type="entry name" value="Translation initiation factor IF-2"/>
    <property type="match status" value="1"/>
</dbReference>
<comment type="similarity">
    <text evidence="2 10 11">Belongs to the TRAFAC class translation factor GTPase superfamily. Classic translation factor GTPase family. IF-2 subfamily.</text>
</comment>
<keyword evidence="5 10" id="KW-0396">Initiation factor</keyword>
<dbReference type="NCBIfam" id="TIGR00487">
    <property type="entry name" value="IF-2"/>
    <property type="match status" value="1"/>
</dbReference>